<proteinExistence type="predicted"/>
<evidence type="ECO:0000256" key="1">
    <source>
        <dbReference type="SAM" id="Coils"/>
    </source>
</evidence>
<sequence length="98" mass="11642">MEIRHVSENEQNLEMTNLAGEIGEREITENIPPNYTSTSIRNTRKERSMQQLSRTMIDVQLEKLQLEKEEIRLKKKTLKVNKKILLELKHIRSQLNDK</sequence>
<gene>
    <name evidence="3" type="ORF">RF55_12704</name>
</gene>
<keyword evidence="4" id="KW-1185">Reference proteome</keyword>
<dbReference type="PaxDb" id="67767-A0A0J7KBZ2"/>
<dbReference type="EMBL" id="LBMM01009766">
    <property type="protein sequence ID" value="KMQ87888.1"/>
    <property type="molecule type" value="Genomic_DNA"/>
</dbReference>
<accession>A0A0J7KBZ2</accession>
<organism evidence="3 4">
    <name type="scientific">Lasius niger</name>
    <name type="common">Black garden ant</name>
    <dbReference type="NCBI Taxonomy" id="67767"/>
    <lineage>
        <taxon>Eukaryota</taxon>
        <taxon>Metazoa</taxon>
        <taxon>Ecdysozoa</taxon>
        <taxon>Arthropoda</taxon>
        <taxon>Hexapoda</taxon>
        <taxon>Insecta</taxon>
        <taxon>Pterygota</taxon>
        <taxon>Neoptera</taxon>
        <taxon>Endopterygota</taxon>
        <taxon>Hymenoptera</taxon>
        <taxon>Apocrita</taxon>
        <taxon>Aculeata</taxon>
        <taxon>Formicoidea</taxon>
        <taxon>Formicidae</taxon>
        <taxon>Formicinae</taxon>
        <taxon>Lasius</taxon>
        <taxon>Lasius</taxon>
    </lineage>
</organism>
<keyword evidence="1" id="KW-0175">Coiled coil</keyword>
<evidence type="ECO:0000313" key="3">
    <source>
        <dbReference type="EMBL" id="KMQ87888.1"/>
    </source>
</evidence>
<feature type="region of interest" description="Disordered" evidence="2">
    <location>
        <begin position="1"/>
        <end position="49"/>
    </location>
</feature>
<feature type="compositionally biased region" description="Polar residues" evidence="2">
    <location>
        <begin position="31"/>
        <end position="41"/>
    </location>
</feature>
<name>A0A0J7KBZ2_LASNI</name>
<evidence type="ECO:0000313" key="4">
    <source>
        <dbReference type="Proteomes" id="UP000036403"/>
    </source>
</evidence>
<feature type="coiled-coil region" evidence="1">
    <location>
        <begin position="49"/>
        <end position="81"/>
    </location>
</feature>
<comment type="caution">
    <text evidence="3">The sequence shown here is derived from an EMBL/GenBank/DDBJ whole genome shotgun (WGS) entry which is preliminary data.</text>
</comment>
<dbReference type="Proteomes" id="UP000036403">
    <property type="component" value="Unassembled WGS sequence"/>
</dbReference>
<dbReference type="AlphaFoldDB" id="A0A0J7KBZ2"/>
<protein>
    <submittedName>
        <fullName evidence="3">Uncharacterized protein</fullName>
    </submittedName>
</protein>
<reference evidence="3 4" key="1">
    <citation type="submission" date="2015-04" db="EMBL/GenBank/DDBJ databases">
        <title>Lasius niger genome sequencing.</title>
        <authorList>
            <person name="Konorov E.A."/>
            <person name="Nikitin M.A."/>
            <person name="Kirill M.V."/>
            <person name="Chang P."/>
        </authorList>
    </citation>
    <scope>NUCLEOTIDE SEQUENCE [LARGE SCALE GENOMIC DNA]</scope>
    <source>
        <tissue evidence="3">Whole</tissue>
    </source>
</reference>
<evidence type="ECO:0000256" key="2">
    <source>
        <dbReference type="SAM" id="MobiDB-lite"/>
    </source>
</evidence>